<dbReference type="AlphaFoldDB" id="A0A6P5SLF6"/>
<keyword evidence="2" id="KW-1185">Reference proteome</keyword>
<dbReference type="Proteomes" id="UP000515124">
    <property type="component" value="Unplaced"/>
</dbReference>
<reference evidence="3" key="1">
    <citation type="submission" date="2025-08" db="UniProtKB">
        <authorList>
            <consortium name="RefSeq"/>
        </authorList>
    </citation>
    <scope>IDENTIFICATION</scope>
</reference>
<dbReference type="KEGG" id="pavi:110757324"/>
<dbReference type="PANTHER" id="PTHR11654">
    <property type="entry name" value="OLIGOPEPTIDE TRANSPORTER-RELATED"/>
    <property type="match status" value="1"/>
</dbReference>
<feature type="transmembrane region" description="Helical" evidence="1">
    <location>
        <begin position="500"/>
        <end position="529"/>
    </location>
</feature>
<evidence type="ECO:0000313" key="3">
    <source>
        <dbReference type="RefSeq" id="XP_021814598.1"/>
    </source>
</evidence>
<dbReference type="RefSeq" id="XP_021814598.1">
    <property type="nucleotide sequence ID" value="XM_021958906.1"/>
</dbReference>
<organism evidence="2 3">
    <name type="scientific">Prunus avium</name>
    <name type="common">Cherry</name>
    <name type="synonym">Cerasus avium</name>
    <dbReference type="NCBI Taxonomy" id="42229"/>
    <lineage>
        <taxon>Eukaryota</taxon>
        <taxon>Viridiplantae</taxon>
        <taxon>Streptophyta</taxon>
        <taxon>Embryophyta</taxon>
        <taxon>Tracheophyta</taxon>
        <taxon>Spermatophyta</taxon>
        <taxon>Magnoliopsida</taxon>
        <taxon>eudicotyledons</taxon>
        <taxon>Gunneridae</taxon>
        <taxon>Pentapetalae</taxon>
        <taxon>rosids</taxon>
        <taxon>fabids</taxon>
        <taxon>Rosales</taxon>
        <taxon>Rosaceae</taxon>
        <taxon>Amygdaloideae</taxon>
        <taxon>Amygdaleae</taxon>
        <taxon>Prunus</taxon>
    </lineage>
</organism>
<dbReference type="InterPro" id="IPR036259">
    <property type="entry name" value="MFS_trans_sf"/>
</dbReference>
<sequence>MSFVSNFESTRWRFTKAEITILSGADIVAAYAIWTFVTYLTDVWDLGVTQAAGIFNLYYGIINIMPLFTQYIVAAFLGNYRMLMISSYALDNYFWTLAALFAATLGFGALALSTPPMLGWATGTCTAYEAECIGPVQKILFYTALPLIAVGITGQATSLVQLAHDERPQWLGPLTFTAPITSLIQSAQDQTTPESGLSSSSVMIAQLTALSRSARGQTPESDGPFVFTPGMRGLALAAVCILGYVTSWSIKYGVSALVIIMAAFSFVALSPCSYKRVKGQGVPVKWKETKTILLVTLVGALFVAMSVVSAIGNTYFVLQASHLNQKVWFVKFPLPILLFAYNEARSKFGGFKRSVAAISIGLAASMVLASLCCVVAALVEARRLAVVKSSGLIDLPDETIPMTMFWLVPQFVLLGCADGIFRRAIGSLYMVALISDEEAKNLEASKVLQCQYAGFYDMAVYGVGVMGSVLSVHVVGEISAEGGKINWFQHTLNTSRLDNYYWTLAALVAINLLIFFVLAVCCGACFYVVSRFKDAKLPAAPAVDEPLLQ</sequence>
<feature type="transmembrane region" description="Helical" evidence="1">
    <location>
        <begin position="252"/>
        <end position="272"/>
    </location>
</feature>
<feature type="transmembrane region" description="Helical" evidence="1">
    <location>
        <begin position="356"/>
        <end position="379"/>
    </location>
</feature>
<evidence type="ECO:0000256" key="1">
    <source>
        <dbReference type="SAM" id="Phobius"/>
    </source>
</evidence>
<evidence type="ECO:0000313" key="2">
    <source>
        <dbReference type="Proteomes" id="UP000515124"/>
    </source>
</evidence>
<keyword evidence="1" id="KW-1133">Transmembrane helix</keyword>
<feature type="transmembrane region" description="Helical" evidence="1">
    <location>
        <begin position="328"/>
        <end position="344"/>
    </location>
</feature>
<feature type="transmembrane region" description="Helical" evidence="1">
    <location>
        <begin position="292"/>
        <end position="316"/>
    </location>
</feature>
<feature type="transmembrane region" description="Helical" evidence="1">
    <location>
        <begin position="92"/>
        <end position="112"/>
    </location>
</feature>
<keyword evidence="1" id="KW-0812">Transmembrane</keyword>
<feature type="transmembrane region" description="Helical" evidence="1">
    <location>
        <begin position="57"/>
        <end position="80"/>
    </location>
</feature>
<accession>A0A6P5SLF6</accession>
<proteinExistence type="predicted"/>
<dbReference type="GeneID" id="110757324"/>
<protein>
    <submittedName>
        <fullName evidence="3">Protein NRT1/ PTR FAMILY 5.5-like</fullName>
    </submittedName>
</protein>
<feature type="transmembrane region" description="Helical" evidence="1">
    <location>
        <begin position="458"/>
        <end position="480"/>
    </location>
</feature>
<dbReference type="Gene3D" id="1.20.1250.20">
    <property type="entry name" value="MFS general substrate transporter like domains"/>
    <property type="match status" value="2"/>
</dbReference>
<feature type="transmembrane region" description="Helical" evidence="1">
    <location>
        <begin position="19"/>
        <end position="37"/>
    </location>
</feature>
<keyword evidence="1" id="KW-0472">Membrane</keyword>
<gene>
    <name evidence="3" type="primary">LOC110757324</name>
</gene>
<feature type="transmembrane region" description="Helical" evidence="1">
    <location>
        <begin position="399"/>
        <end position="421"/>
    </location>
</feature>
<name>A0A6P5SLF6_PRUAV</name>